<organism evidence="3 6">
    <name type="scientific">Teichococcus wenyumeiae</name>
    <dbReference type="NCBI Taxonomy" id="2478470"/>
    <lineage>
        <taxon>Bacteria</taxon>
        <taxon>Pseudomonadati</taxon>
        <taxon>Pseudomonadota</taxon>
        <taxon>Alphaproteobacteria</taxon>
        <taxon>Acetobacterales</taxon>
        <taxon>Roseomonadaceae</taxon>
        <taxon>Roseomonas</taxon>
    </lineage>
</organism>
<evidence type="ECO:0000313" key="3">
    <source>
        <dbReference type="EMBL" id="RKK04369.1"/>
    </source>
</evidence>
<keyword evidence="1" id="KW-0812">Transmembrane</keyword>
<proteinExistence type="predicted"/>
<dbReference type="Gene3D" id="2.40.50.90">
    <property type="match status" value="1"/>
</dbReference>
<comment type="caution">
    <text evidence="3">The sequence shown here is derived from an EMBL/GenBank/DDBJ whole genome shotgun (WGS) entry which is preliminary data.</text>
</comment>
<dbReference type="InParanoid" id="A0A3A9JZ43"/>
<evidence type="ECO:0000313" key="6">
    <source>
        <dbReference type="Proteomes" id="UP000278036"/>
    </source>
</evidence>
<feature type="domain" description="TNase-like" evidence="2">
    <location>
        <begin position="76"/>
        <end position="207"/>
    </location>
</feature>
<feature type="transmembrane region" description="Helical" evidence="1">
    <location>
        <begin position="23"/>
        <end position="42"/>
    </location>
</feature>
<dbReference type="EMBL" id="RAQU01000045">
    <property type="protein sequence ID" value="RKK04369.1"/>
    <property type="molecule type" value="Genomic_DNA"/>
</dbReference>
<dbReference type="InterPro" id="IPR035437">
    <property type="entry name" value="SNase_OB-fold_sf"/>
</dbReference>
<gene>
    <name evidence="3" type="ORF">D6Z83_09615</name>
    <name evidence="4" type="ORF">EBE87_11770</name>
</gene>
<protein>
    <submittedName>
        <fullName evidence="3">Thermonuclease family protein</fullName>
    </submittedName>
</protein>
<reference evidence="3 6" key="1">
    <citation type="submission" date="2018-09" db="EMBL/GenBank/DDBJ databases">
        <title>Roseomonas sp. nov., isolated from feces of Tibetan antelopes in the Qinghai-Tibet plateau, China.</title>
        <authorList>
            <person name="Tian Z."/>
        </authorList>
    </citation>
    <scope>NUCLEOTIDE SEQUENCE [LARGE SCALE GENOMIC DNA]</scope>
    <source>
        <strain evidence="4 5">Z23</strain>
        <strain evidence="3 6">Z24</strain>
    </source>
</reference>
<dbReference type="Proteomes" id="UP000274097">
    <property type="component" value="Unassembled WGS sequence"/>
</dbReference>
<dbReference type="InterPro" id="IPR016071">
    <property type="entry name" value="Staphylococal_nuclease_OB-fold"/>
</dbReference>
<keyword evidence="1" id="KW-1133">Transmembrane helix</keyword>
<dbReference type="PANTHER" id="PTHR12302">
    <property type="entry name" value="EBNA2 BINDING PROTEIN P100"/>
    <property type="match status" value="1"/>
</dbReference>
<dbReference type="SUPFAM" id="SSF50199">
    <property type="entry name" value="Staphylococcal nuclease"/>
    <property type="match status" value="1"/>
</dbReference>
<dbReference type="SMART" id="SM00318">
    <property type="entry name" value="SNc"/>
    <property type="match status" value="1"/>
</dbReference>
<evidence type="ECO:0000313" key="5">
    <source>
        <dbReference type="Proteomes" id="UP000274097"/>
    </source>
</evidence>
<evidence type="ECO:0000313" key="4">
    <source>
        <dbReference type="EMBL" id="RMI24815.1"/>
    </source>
</evidence>
<dbReference type="EMBL" id="RFLX01000007">
    <property type="protein sequence ID" value="RMI24815.1"/>
    <property type="molecule type" value="Genomic_DNA"/>
</dbReference>
<dbReference type="PROSITE" id="PS50830">
    <property type="entry name" value="TNASE_3"/>
    <property type="match status" value="1"/>
</dbReference>
<evidence type="ECO:0000259" key="2">
    <source>
        <dbReference type="PROSITE" id="PS50830"/>
    </source>
</evidence>
<dbReference type="Proteomes" id="UP000278036">
    <property type="component" value="Unassembled WGS sequence"/>
</dbReference>
<evidence type="ECO:0000256" key="1">
    <source>
        <dbReference type="SAM" id="Phobius"/>
    </source>
</evidence>
<name>A0A3A9JZ43_9PROT</name>
<keyword evidence="5" id="KW-1185">Reference proteome</keyword>
<sequence length="225" mass="24469">MAQRRRYDSPDTSPMSAFKRRGAAPWIVLIAAVAGLFGSGQITEAKLERMLRAAWGVLVQEEPQQRGTSRRSRGDTEPLSGLARIIDGDTLDLDQTRIRLRGIDALESDQRCTGRGQGSYDCGKQARDALVALIGGADVTCVPDGSETYGRVVATCSVPRRNGNGSLELNAAMVRTGFAFDCPRFSKGAYADEEKAAKAARSGAWSGRFEYPWEFRGRDNACGRD</sequence>
<keyword evidence="1" id="KW-0472">Membrane</keyword>
<dbReference type="AlphaFoldDB" id="A0A3A9JZ43"/>
<dbReference type="Pfam" id="PF00565">
    <property type="entry name" value="SNase"/>
    <property type="match status" value="1"/>
</dbReference>
<accession>A0A3A9JZ43</accession>
<dbReference type="PANTHER" id="PTHR12302:SF26">
    <property type="entry name" value="BLR1266 PROTEIN"/>
    <property type="match status" value="1"/>
</dbReference>